<sequence length="131" mass="14173">MACMASGMTLLANVSMRLCCSHTGQGVEALCVSTPVCIMASNETQDPDYSNSSTTPCGPFFQTSCDSSENLKGRPASVRHLICVAWRAGPVVSPSIFEPTSMICKAQQVHERFSYMVHTALNFPEELFSLS</sequence>
<organism evidence="1 2">
    <name type="scientific">Theobroma cacao</name>
    <name type="common">Cacao</name>
    <name type="synonym">Cocoa</name>
    <dbReference type="NCBI Taxonomy" id="3641"/>
    <lineage>
        <taxon>Eukaryota</taxon>
        <taxon>Viridiplantae</taxon>
        <taxon>Streptophyta</taxon>
        <taxon>Embryophyta</taxon>
        <taxon>Tracheophyta</taxon>
        <taxon>Spermatophyta</taxon>
        <taxon>Magnoliopsida</taxon>
        <taxon>eudicotyledons</taxon>
        <taxon>Gunneridae</taxon>
        <taxon>Pentapetalae</taxon>
        <taxon>rosids</taxon>
        <taxon>malvids</taxon>
        <taxon>Malvales</taxon>
        <taxon>Malvaceae</taxon>
        <taxon>Byttnerioideae</taxon>
        <taxon>Theobroma</taxon>
    </lineage>
</organism>
<proteinExistence type="predicted"/>
<dbReference type="InParanoid" id="A0A061EIM8"/>
<gene>
    <name evidence="1" type="ORF">TCM_011868</name>
</gene>
<name>A0A061EIM8_THECC</name>
<protein>
    <submittedName>
        <fullName evidence="1">Uncharacterized protein</fullName>
    </submittedName>
</protein>
<evidence type="ECO:0000313" key="2">
    <source>
        <dbReference type="Proteomes" id="UP000026915"/>
    </source>
</evidence>
<accession>A0A061EIM8</accession>
<dbReference type="HOGENOM" id="CLU_1931333_0_0_1"/>
<evidence type="ECO:0000313" key="1">
    <source>
        <dbReference type="EMBL" id="EOY02144.1"/>
    </source>
</evidence>
<reference evidence="1 2" key="1">
    <citation type="journal article" date="2013" name="Genome Biol.">
        <title>The genome sequence of the most widely cultivated cacao type and its use to identify candidate genes regulating pod color.</title>
        <authorList>
            <person name="Motamayor J.C."/>
            <person name="Mockaitis K."/>
            <person name="Schmutz J."/>
            <person name="Haiminen N."/>
            <person name="Iii D.L."/>
            <person name="Cornejo O."/>
            <person name="Findley S.D."/>
            <person name="Zheng P."/>
            <person name="Utro F."/>
            <person name="Royaert S."/>
            <person name="Saski C."/>
            <person name="Jenkins J."/>
            <person name="Podicheti R."/>
            <person name="Zhao M."/>
            <person name="Scheffler B.E."/>
            <person name="Stack J.C."/>
            <person name="Feltus F.A."/>
            <person name="Mustiga G.M."/>
            <person name="Amores F."/>
            <person name="Phillips W."/>
            <person name="Marelli J.P."/>
            <person name="May G.D."/>
            <person name="Shapiro H."/>
            <person name="Ma J."/>
            <person name="Bustamante C.D."/>
            <person name="Schnell R.J."/>
            <person name="Main D."/>
            <person name="Gilbert D."/>
            <person name="Parida L."/>
            <person name="Kuhn D.N."/>
        </authorList>
    </citation>
    <scope>NUCLEOTIDE SEQUENCE [LARGE SCALE GENOMIC DNA]</scope>
    <source>
        <strain evidence="2">cv. Matina 1-6</strain>
    </source>
</reference>
<dbReference type="AlphaFoldDB" id="A0A061EIM8"/>
<dbReference type="EMBL" id="CM001880">
    <property type="protein sequence ID" value="EOY02144.1"/>
    <property type="molecule type" value="Genomic_DNA"/>
</dbReference>
<dbReference type="Proteomes" id="UP000026915">
    <property type="component" value="Chromosome 2"/>
</dbReference>
<dbReference type="Gramene" id="EOY02144">
    <property type="protein sequence ID" value="EOY02144"/>
    <property type="gene ID" value="TCM_011868"/>
</dbReference>
<keyword evidence="2" id="KW-1185">Reference proteome</keyword>